<evidence type="ECO:0000256" key="2">
    <source>
        <dbReference type="ARBA" id="ARBA00022723"/>
    </source>
</evidence>
<evidence type="ECO:0000256" key="5">
    <source>
        <dbReference type="ARBA" id="ARBA00024029"/>
    </source>
</evidence>
<organism evidence="7">
    <name type="scientific">Streptomyces sp. NBC_00119</name>
    <dbReference type="NCBI Taxonomy" id="2975659"/>
    <lineage>
        <taxon>Bacteria</taxon>
        <taxon>Bacillati</taxon>
        <taxon>Actinomycetota</taxon>
        <taxon>Actinomycetes</taxon>
        <taxon>Kitasatosporales</taxon>
        <taxon>Streptomycetaceae</taxon>
        <taxon>Streptomyces</taxon>
    </lineage>
</organism>
<evidence type="ECO:0000256" key="3">
    <source>
        <dbReference type="ARBA" id="ARBA00022801"/>
    </source>
</evidence>
<sequence>MSSRSSACLPVGSLEQHGPHLPLNTDTVIAERFAARLATHVAGRHDLWVVPAVPYGLSPEHAWSPGTITLTIPLYVSLIEALVAEYARATPARTVLIENGHGGNKGKRGRPKRCEDDLGWADPEPRTGPVQEKDGARGESLKRRTARSPPRRR</sequence>
<gene>
    <name evidence="7" type="ORF">OHU69_11990</name>
</gene>
<comment type="cofactor">
    <cofactor evidence="1">
        <name>Zn(2+)</name>
        <dbReference type="ChEBI" id="CHEBI:29105"/>
    </cofactor>
</comment>
<feature type="region of interest" description="Disordered" evidence="6">
    <location>
        <begin position="93"/>
        <end position="153"/>
    </location>
</feature>
<dbReference type="SUPFAM" id="SSF102215">
    <property type="entry name" value="Creatininase"/>
    <property type="match status" value="1"/>
</dbReference>
<dbReference type="GO" id="GO:0046872">
    <property type="term" value="F:metal ion binding"/>
    <property type="evidence" value="ECO:0007669"/>
    <property type="project" value="UniProtKB-KW"/>
</dbReference>
<keyword evidence="2" id="KW-0479">Metal-binding</keyword>
<dbReference type="PANTHER" id="PTHR35005">
    <property type="entry name" value="3-DEHYDRO-SCYLLO-INOSOSE HYDROLASE"/>
    <property type="match status" value="1"/>
</dbReference>
<evidence type="ECO:0000256" key="1">
    <source>
        <dbReference type="ARBA" id="ARBA00001947"/>
    </source>
</evidence>
<accession>A0AAU1U2R8</accession>
<keyword evidence="4" id="KW-0862">Zinc</keyword>
<feature type="compositionally biased region" description="Basic and acidic residues" evidence="6">
    <location>
        <begin position="131"/>
        <end position="142"/>
    </location>
</feature>
<dbReference type="Pfam" id="PF02633">
    <property type="entry name" value="Creatininase"/>
    <property type="match status" value="1"/>
</dbReference>
<dbReference type="GO" id="GO:0009231">
    <property type="term" value="P:riboflavin biosynthetic process"/>
    <property type="evidence" value="ECO:0007669"/>
    <property type="project" value="TreeGrafter"/>
</dbReference>
<name>A0AAU1U2R8_9ACTN</name>
<reference evidence="7" key="1">
    <citation type="submission" date="2022-10" db="EMBL/GenBank/DDBJ databases">
        <title>The complete genomes of actinobacterial strains from the NBC collection.</title>
        <authorList>
            <person name="Joergensen T.S."/>
            <person name="Alvarez Arevalo M."/>
            <person name="Sterndorff E.B."/>
            <person name="Faurdal D."/>
            <person name="Vuksanovic O."/>
            <person name="Mourched A.-S."/>
            <person name="Charusanti P."/>
            <person name="Shaw S."/>
            <person name="Blin K."/>
            <person name="Weber T."/>
        </authorList>
    </citation>
    <scope>NUCLEOTIDE SEQUENCE</scope>
    <source>
        <strain evidence="7">NBC_00119</strain>
    </source>
</reference>
<evidence type="ECO:0000256" key="6">
    <source>
        <dbReference type="SAM" id="MobiDB-lite"/>
    </source>
</evidence>
<dbReference type="InterPro" id="IPR024087">
    <property type="entry name" value="Creatininase-like_sf"/>
</dbReference>
<dbReference type="PANTHER" id="PTHR35005:SF1">
    <property type="entry name" value="2-AMINO-5-FORMYLAMINO-6-RIBOSYLAMINOPYRIMIDIN-4(3H)-ONE 5'-MONOPHOSPHATE DEFORMYLASE"/>
    <property type="match status" value="1"/>
</dbReference>
<evidence type="ECO:0000256" key="4">
    <source>
        <dbReference type="ARBA" id="ARBA00022833"/>
    </source>
</evidence>
<proteinExistence type="inferred from homology"/>
<comment type="similarity">
    <text evidence="5">Belongs to the creatininase superfamily.</text>
</comment>
<keyword evidence="3" id="KW-0378">Hydrolase</keyword>
<feature type="compositionally biased region" description="Basic residues" evidence="6">
    <location>
        <begin position="143"/>
        <end position="153"/>
    </location>
</feature>
<dbReference type="Gene3D" id="3.40.50.10310">
    <property type="entry name" value="Creatininase"/>
    <property type="match status" value="1"/>
</dbReference>
<protein>
    <submittedName>
        <fullName evidence="7">Creatininase family protein</fullName>
    </submittedName>
</protein>
<dbReference type="AlphaFoldDB" id="A0AAU1U2R8"/>
<evidence type="ECO:0000313" key="7">
    <source>
        <dbReference type="EMBL" id="WTS11694.1"/>
    </source>
</evidence>
<dbReference type="GO" id="GO:0016811">
    <property type="term" value="F:hydrolase activity, acting on carbon-nitrogen (but not peptide) bonds, in linear amides"/>
    <property type="evidence" value="ECO:0007669"/>
    <property type="project" value="TreeGrafter"/>
</dbReference>
<dbReference type="InterPro" id="IPR003785">
    <property type="entry name" value="Creatininase/forma_Hydrolase"/>
</dbReference>
<dbReference type="EMBL" id="CP108195">
    <property type="protein sequence ID" value="WTS11694.1"/>
    <property type="molecule type" value="Genomic_DNA"/>
</dbReference>